<protein>
    <recommendedName>
        <fullName evidence="4">Outer membrane protein with beta-barrel domain</fullName>
    </recommendedName>
</protein>
<dbReference type="RefSeq" id="WP_133735460.1">
    <property type="nucleotide sequence ID" value="NZ_SOAX01000002.1"/>
</dbReference>
<feature type="chain" id="PRO_5020185864" description="Outer membrane protein with beta-barrel domain" evidence="1">
    <location>
        <begin position="28"/>
        <end position="221"/>
    </location>
</feature>
<name>A0A4V3ERG7_9GAMM</name>
<keyword evidence="3" id="KW-1185">Reference proteome</keyword>
<dbReference type="AlphaFoldDB" id="A0A4V3ERG7"/>
<organism evidence="2 3">
    <name type="scientific">Halospina denitrificans</name>
    <dbReference type="NCBI Taxonomy" id="332522"/>
    <lineage>
        <taxon>Bacteria</taxon>
        <taxon>Pseudomonadati</taxon>
        <taxon>Pseudomonadota</taxon>
        <taxon>Gammaproteobacteria</taxon>
        <taxon>Halospina</taxon>
    </lineage>
</organism>
<evidence type="ECO:0008006" key="4">
    <source>
        <dbReference type="Google" id="ProtNLM"/>
    </source>
</evidence>
<reference evidence="2 3" key="1">
    <citation type="submission" date="2019-03" db="EMBL/GenBank/DDBJ databases">
        <title>Genomic Encyclopedia of Type Strains, Phase IV (KMG-IV): sequencing the most valuable type-strain genomes for metagenomic binning, comparative biology and taxonomic classification.</title>
        <authorList>
            <person name="Goeker M."/>
        </authorList>
    </citation>
    <scope>NUCLEOTIDE SEQUENCE [LARGE SCALE GENOMIC DNA]</scope>
    <source>
        <strain evidence="2 3">DSM 15505</strain>
    </source>
</reference>
<accession>A0A4V3ERG7</accession>
<sequence length="221" mass="23883">MKAGMRYCRLLMSSILLLAATLPQAFAQTNLERGKLGALMVEGMESAETWRWGWAAFFAGSATYNLYLGTSADDPDDRYDGRVGAVTAGLGLIDTLITTPPQTQAYRDYHALSHDDRDTSDKASAIAREAAGSEARLRGWRGRIGSLIVNAGAYAAIAEGDDRPDDGLRTAAIGLLVNEFKLWTAPTTFSDASEITMGRTTIPIQSNIYATRHGIGLSVRF</sequence>
<gene>
    <name evidence="2" type="ORF">DES49_1202</name>
</gene>
<dbReference type="OrthoDB" id="6077363at2"/>
<evidence type="ECO:0000256" key="1">
    <source>
        <dbReference type="SAM" id="SignalP"/>
    </source>
</evidence>
<dbReference type="EMBL" id="SOAX01000002">
    <property type="protein sequence ID" value="TDT43388.1"/>
    <property type="molecule type" value="Genomic_DNA"/>
</dbReference>
<feature type="signal peptide" evidence="1">
    <location>
        <begin position="1"/>
        <end position="27"/>
    </location>
</feature>
<evidence type="ECO:0000313" key="2">
    <source>
        <dbReference type="EMBL" id="TDT43388.1"/>
    </source>
</evidence>
<evidence type="ECO:0000313" key="3">
    <source>
        <dbReference type="Proteomes" id="UP000295830"/>
    </source>
</evidence>
<dbReference type="Proteomes" id="UP000295830">
    <property type="component" value="Unassembled WGS sequence"/>
</dbReference>
<proteinExistence type="predicted"/>
<comment type="caution">
    <text evidence="2">The sequence shown here is derived from an EMBL/GenBank/DDBJ whole genome shotgun (WGS) entry which is preliminary data.</text>
</comment>
<keyword evidence="1" id="KW-0732">Signal</keyword>